<dbReference type="HOGENOM" id="CLU_038680_1_0_4"/>
<dbReference type="AlphaFoldDB" id="Q2KWU5"/>
<evidence type="ECO:0000313" key="1">
    <source>
        <dbReference type="EMBL" id="CAJ48373.1"/>
    </source>
</evidence>
<reference evidence="1 2" key="1">
    <citation type="journal article" date="2006" name="J. Bacteriol.">
        <title>Comparison of the genome sequence of the poultry pathogen Bordetella avium with those of B. bronchiseptica, B. pertussis, and B. parapertussis reveals extensive diversity in surface structures associated with host interaction.</title>
        <authorList>
            <person name="Sebaihia M."/>
            <person name="Preston A."/>
            <person name="Maskell D.J."/>
            <person name="Kuzmiak H."/>
            <person name="Connell T.D."/>
            <person name="King N.D."/>
            <person name="Orndorff P.E."/>
            <person name="Miyamoto D.M."/>
            <person name="Thomson N.R."/>
            <person name="Harris D."/>
            <person name="Goble A."/>
            <person name="Lord A."/>
            <person name="Murphy L."/>
            <person name="Quail M.A."/>
            <person name="Rutter S."/>
            <person name="Squares R."/>
            <person name="Squares S."/>
            <person name="Woodward J."/>
            <person name="Parkhill J."/>
            <person name="Temple L.M."/>
        </authorList>
    </citation>
    <scope>NUCLEOTIDE SEQUENCE [LARGE SCALE GENOMIC DNA]</scope>
    <source>
        <strain evidence="1 2">197N</strain>
    </source>
</reference>
<proteinExistence type="predicted"/>
<gene>
    <name evidence="1" type="ordered locus">BAV0761</name>
</gene>
<sequence length="442" mass="47906">MQRNFSSSAPELRFKGLGGALLERFRTDGSSYSQSLMQARPGSLDAASQLAELHRETENQVTLSVKTASGKAVQIKLGSGPDGLAVSVETANDEALSAEERNALADLSTAFQDAIDGLAGGDAALKVSGLMAFDTKVLSSVDLKANIKQHDRVQSLSLHADAKSRSLEAVSAAGTVKVDVDLSQSGLLGKASQRDAAVRDYLNQFDRARQRGDGEQALMTQFKDAFKALHSHYGNASEPDRLSREVTLSRGDRSVLSGMADFSASISQVSTSPNTALPQERDSFNYEASQRTAVTGENTANRSVRQEQQSALKASYHRPLQKDIPMNLGGARETQNYNYYEIADRSKSLTEIAYKDGELIKADLSSVVNESTKVSKFINGKQAEVNDIPSEFTQRKSLRSLLRASDRAAMAGAREQLRQHQPLLIENGYDKLASTAAKVRVR</sequence>
<dbReference type="Proteomes" id="UP000001977">
    <property type="component" value="Chromosome"/>
</dbReference>
<name>Q2KWU5_BORA1</name>
<accession>Q2KWU5</accession>
<organism evidence="1 2">
    <name type="scientific">Bordetella avium (strain 197N)</name>
    <dbReference type="NCBI Taxonomy" id="360910"/>
    <lineage>
        <taxon>Bacteria</taxon>
        <taxon>Pseudomonadati</taxon>
        <taxon>Pseudomonadota</taxon>
        <taxon>Betaproteobacteria</taxon>
        <taxon>Burkholderiales</taxon>
        <taxon>Alcaligenaceae</taxon>
        <taxon>Bordetella</taxon>
    </lineage>
</organism>
<protein>
    <submittedName>
        <fullName evidence="1">Uncharacterized protein</fullName>
    </submittedName>
</protein>
<dbReference type="eggNOG" id="ENOG502ZK76">
    <property type="taxonomic scope" value="Bacteria"/>
</dbReference>
<dbReference type="KEGG" id="bav:BAV0761"/>
<evidence type="ECO:0000313" key="2">
    <source>
        <dbReference type="Proteomes" id="UP000001977"/>
    </source>
</evidence>
<keyword evidence="2" id="KW-1185">Reference proteome</keyword>
<dbReference type="EMBL" id="AM167904">
    <property type="protein sequence ID" value="CAJ48373.1"/>
    <property type="molecule type" value="Genomic_DNA"/>
</dbReference>